<reference evidence="1 2" key="1">
    <citation type="journal article" date="2015" name="Genome Announc.">
        <title>Expanding the biotechnology potential of lactobacilli through comparative genomics of 213 strains and associated genera.</title>
        <authorList>
            <person name="Sun Z."/>
            <person name="Harris H.M."/>
            <person name="McCann A."/>
            <person name="Guo C."/>
            <person name="Argimon S."/>
            <person name="Zhang W."/>
            <person name="Yang X."/>
            <person name="Jeffery I.B."/>
            <person name="Cooney J.C."/>
            <person name="Kagawa T.F."/>
            <person name="Liu W."/>
            <person name="Song Y."/>
            <person name="Salvetti E."/>
            <person name="Wrobel A."/>
            <person name="Rasinkangas P."/>
            <person name="Parkhill J."/>
            <person name="Rea M.C."/>
            <person name="O'Sullivan O."/>
            <person name="Ritari J."/>
            <person name="Douillard F.P."/>
            <person name="Paul Ross R."/>
            <person name="Yang R."/>
            <person name="Briner A.E."/>
            <person name="Felis G.E."/>
            <person name="de Vos W.M."/>
            <person name="Barrangou R."/>
            <person name="Klaenhammer T.R."/>
            <person name="Caufield P.W."/>
            <person name="Cui Y."/>
            <person name="Zhang H."/>
            <person name="O'Toole P.W."/>
        </authorList>
    </citation>
    <scope>NUCLEOTIDE SEQUENCE [LARGE SCALE GENOMIC DNA]</scope>
    <source>
        <strain evidence="1 2">DSM 20410</strain>
    </source>
</reference>
<accession>A0A0R2H2D8</accession>
<dbReference type="EMBL" id="JQBM01000001">
    <property type="protein sequence ID" value="KRN46978.1"/>
    <property type="molecule type" value="Genomic_DNA"/>
</dbReference>
<dbReference type="RefSeq" id="WP_069201655.1">
    <property type="nucleotide sequence ID" value="NZ_BJLU01000001.1"/>
</dbReference>
<keyword evidence="2" id="KW-1185">Reference proteome</keyword>
<evidence type="ECO:0008006" key="3">
    <source>
        <dbReference type="Google" id="ProtNLM"/>
    </source>
</evidence>
<proteinExistence type="predicted"/>
<organism evidence="1 2">
    <name type="scientific">Weissella viridescens</name>
    <name type="common">Lactobacillus viridescens</name>
    <dbReference type="NCBI Taxonomy" id="1629"/>
    <lineage>
        <taxon>Bacteria</taxon>
        <taxon>Bacillati</taxon>
        <taxon>Bacillota</taxon>
        <taxon>Bacilli</taxon>
        <taxon>Lactobacillales</taxon>
        <taxon>Lactobacillaceae</taxon>
        <taxon>Weissella</taxon>
    </lineage>
</organism>
<evidence type="ECO:0000313" key="2">
    <source>
        <dbReference type="Proteomes" id="UP000051992"/>
    </source>
</evidence>
<protein>
    <recommendedName>
        <fullName evidence="3">Glycosyltransferase RgtA/B/C/D-like domain-containing protein</fullName>
    </recommendedName>
</protein>
<comment type="caution">
    <text evidence="1">The sequence shown here is derived from an EMBL/GenBank/DDBJ whole genome shotgun (WGS) entry which is preliminary data.</text>
</comment>
<dbReference type="PATRIC" id="fig|1629.5.peg.249"/>
<dbReference type="OrthoDB" id="2240371at2"/>
<dbReference type="AlphaFoldDB" id="A0A0R2H2D8"/>
<name>A0A0R2H2D8_WEIVI</name>
<gene>
    <name evidence="1" type="ORF">IV50_GL000245</name>
</gene>
<evidence type="ECO:0000313" key="1">
    <source>
        <dbReference type="EMBL" id="KRN46978.1"/>
    </source>
</evidence>
<sequence length="649" mass="73179">MQTLKHSLLARFLSIALAIGIISNMINPMIPQPLEAVFILVVTVLVWFAIKAVLPLIDRLTKHQVKWIIIGALGLMLVGQILVLHYLPVTVYHDPYRVLSQADQISHGNPVWQSTYFWRYPNNVTIAYLLSVWLKFTNLFGLTTNMSLHILSILTLDTFIMLMLKTMYQISHKNRHILFGGLAFMVFTPFAYTYFLQVFYSDLPSLLLLLITFSIIYFWPEYTGWRQWAAGITLVLAVMLGQLLKPNIIVLIPAILMVCAVLFYKKTLSLVKILIPTVLIVVGFGLSVPAKQAIFSETNYTKDEAFELPTVSWIAMGLNKDSRGTYSGDDIGTEIQIPTKSERATFETKVAKERIQELGPFGLLEQRTIKLGIFLNGANPHTFYNGGLQAAPAWKAKHSEFLNYLVSIIYQVGTILLFANVMVRAWAWRPKLNSQAEMTTLIAIVTTLGYMAFHSLVWETEPRYGQIILPLVMFVLAALPAPQFSEKSFGKRWRYVMPAIAAIALFASAAFLSDYYPKKQIVAAQRSQLSTQYGARAASLPKRSVVTQKVTLNGPAKRVSVQIHEGSTFEGEIINLKTKQRYVLKQTAANYIYEGHLPAGDYQLSFINHQNKDQLADVVSTKNYKLAPYPLVINDKANPHASLVYKIQK</sequence>
<dbReference type="Proteomes" id="UP000051992">
    <property type="component" value="Unassembled WGS sequence"/>
</dbReference>